<dbReference type="PANTHER" id="PTHR35340">
    <property type="entry name" value="PQQ ENZYME REPEAT PROTEIN-RELATED"/>
    <property type="match status" value="1"/>
</dbReference>
<evidence type="ECO:0000313" key="3">
    <source>
        <dbReference type="Proteomes" id="UP000192596"/>
    </source>
</evidence>
<dbReference type="Pfam" id="PF14269">
    <property type="entry name" value="Arylsulfotran_2"/>
    <property type="match status" value="1"/>
</dbReference>
<dbReference type="Proteomes" id="UP000192596">
    <property type="component" value="Unassembled WGS sequence"/>
</dbReference>
<name>A0A1V8S8T0_9PEZI</name>
<protein>
    <recommendedName>
        <fullName evidence="4">ASST-domain-containing protein</fullName>
    </recommendedName>
</protein>
<comment type="caution">
    <text evidence="2">The sequence shown here is derived from an EMBL/GenBank/DDBJ whole genome shotgun (WGS) entry which is preliminary data.</text>
</comment>
<sequence length="548" mass="59072">MRSLLQYAILAAALVLPSTQFFTRPLSFAPTINVTINNNPSSGYVFIAPTGTDGNGPYIYDKAGNLVWDGAGVVGGADAYNFHVCMYNGSPHLCITGGLGHQGYAIGTAMILDANYRIVTSVQTGGAGNYADQHEFQVLAGGNTAVLSSYRSIPYDMTAMPYGVTMQQGFLMDSAFQEIDIKSGAVLFEWYASDHVPLNHTRIYPGSFGQAGDGYSGHSPFDYFHINSIDKSTKSNVYLISARHTNSVYAINSSTHDIVWRLACPGTMPTSPSDFACQGFNFSSQHDARWVREDTDTTTISLFDNANNGVNHTDLISTGMIIDLNHKTGKAVLRLRSLPTASNVGQSVSQGNFQALPNGNYFFGYGSSQAFGEQFINSKGYFEVNYAATWTTGADSVGKTMCYRTFSYDWTSTPANTVPAVYVYAQNVGSANTIYVSWNGATTVAQWAFYAADDKFGNYTKIGTTKKSAFETMWTAPKYSRWWRVDALDQFAIPLRSSANSDTYVPNPALVGACNPTGCPIGSAYTAPTSTSTLSAAASTAAPPPKTT</sequence>
<dbReference type="InParanoid" id="A0A1V8S8T0"/>
<organism evidence="2 3">
    <name type="scientific">Cryoendolithus antarcticus</name>
    <dbReference type="NCBI Taxonomy" id="1507870"/>
    <lineage>
        <taxon>Eukaryota</taxon>
        <taxon>Fungi</taxon>
        <taxon>Dikarya</taxon>
        <taxon>Ascomycota</taxon>
        <taxon>Pezizomycotina</taxon>
        <taxon>Dothideomycetes</taxon>
        <taxon>Dothideomycetidae</taxon>
        <taxon>Cladosporiales</taxon>
        <taxon>Cladosporiaceae</taxon>
        <taxon>Cryoendolithus</taxon>
    </lineage>
</organism>
<dbReference type="OrthoDB" id="5427350at2759"/>
<dbReference type="PANTHER" id="PTHR35340:SF9">
    <property type="entry name" value="ASST-DOMAIN-CONTAINING PROTEIN"/>
    <property type="match status" value="1"/>
</dbReference>
<keyword evidence="3" id="KW-1185">Reference proteome</keyword>
<keyword evidence="1" id="KW-0732">Signal</keyword>
<evidence type="ECO:0000313" key="2">
    <source>
        <dbReference type="EMBL" id="OQN95449.1"/>
    </source>
</evidence>
<feature type="signal peptide" evidence="1">
    <location>
        <begin position="1"/>
        <end position="19"/>
    </location>
</feature>
<evidence type="ECO:0000256" key="1">
    <source>
        <dbReference type="SAM" id="SignalP"/>
    </source>
</evidence>
<gene>
    <name evidence="2" type="ORF">B0A48_18405</name>
</gene>
<evidence type="ECO:0008006" key="4">
    <source>
        <dbReference type="Google" id="ProtNLM"/>
    </source>
</evidence>
<feature type="chain" id="PRO_5012235384" description="ASST-domain-containing protein" evidence="1">
    <location>
        <begin position="20"/>
        <end position="548"/>
    </location>
</feature>
<reference evidence="3" key="1">
    <citation type="submission" date="2017-03" db="EMBL/GenBank/DDBJ databases">
        <title>Genomes of endolithic fungi from Antarctica.</title>
        <authorList>
            <person name="Coleine C."/>
            <person name="Masonjones S."/>
            <person name="Stajich J.E."/>
        </authorList>
    </citation>
    <scope>NUCLEOTIDE SEQUENCE [LARGE SCALE GENOMIC DNA]</scope>
    <source>
        <strain evidence="3">CCFEE 5527</strain>
    </source>
</reference>
<dbReference type="EMBL" id="NAJO01000094">
    <property type="protein sequence ID" value="OQN95449.1"/>
    <property type="molecule type" value="Genomic_DNA"/>
</dbReference>
<dbReference type="InterPro" id="IPR053143">
    <property type="entry name" value="Arylsulfate_ST"/>
</dbReference>
<dbReference type="AlphaFoldDB" id="A0A1V8S8T0"/>
<dbReference type="InterPro" id="IPR039535">
    <property type="entry name" value="ASST-like"/>
</dbReference>
<accession>A0A1V8S8T0</accession>
<proteinExistence type="predicted"/>